<dbReference type="PROSITE" id="PS51257">
    <property type="entry name" value="PROKAR_LIPOPROTEIN"/>
    <property type="match status" value="1"/>
</dbReference>
<dbReference type="Proteomes" id="UP000199310">
    <property type="component" value="Unassembled WGS sequence"/>
</dbReference>
<organism evidence="1 2">
    <name type="scientific">Chitinophaga arvensicola</name>
    <dbReference type="NCBI Taxonomy" id="29529"/>
    <lineage>
        <taxon>Bacteria</taxon>
        <taxon>Pseudomonadati</taxon>
        <taxon>Bacteroidota</taxon>
        <taxon>Chitinophagia</taxon>
        <taxon>Chitinophagales</taxon>
        <taxon>Chitinophagaceae</taxon>
        <taxon>Chitinophaga</taxon>
    </lineage>
</organism>
<evidence type="ECO:0000313" key="2">
    <source>
        <dbReference type="Proteomes" id="UP000199310"/>
    </source>
</evidence>
<proteinExistence type="predicted"/>
<evidence type="ECO:0008006" key="3">
    <source>
        <dbReference type="Google" id="ProtNLM"/>
    </source>
</evidence>
<sequence>MKLFFTSLLMLTLMAVSCKKDKFVPSADPLTGTWELTFSASIMGPASNHAPGNGNLLKFSAGNHFKRNYGTGTIGDSGIFHLSSDYPRYDKKNRVNLIRFGDAQSMSIFSIVQDTLFMSSYPYDINGNELMDGGEARYVRIKD</sequence>
<accession>A0A1I0S9J5</accession>
<dbReference type="AlphaFoldDB" id="A0A1I0S9J5"/>
<name>A0A1I0S9J5_9BACT</name>
<dbReference type="STRING" id="29529.SAMN04488122_5180"/>
<keyword evidence="2" id="KW-1185">Reference proteome</keyword>
<dbReference type="RefSeq" id="WP_089899818.1">
    <property type="nucleotide sequence ID" value="NZ_FOJG01000002.1"/>
</dbReference>
<gene>
    <name evidence="1" type="ORF">SAMN04488122_5180</name>
</gene>
<protein>
    <recommendedName>
        <fullName evidence="3">Lipocalin-like domain-containing protein</fullName>
    </recommendedName>
</protein>
<dbReference type="EMBL" id="FOJG01000002">
    <property type="protein sequence ID" value="SEW52854.1"/>
    <property type="molecule type" value="Genomic_DNA"/>
</dbReference>
<reference evidence="2" key="1">
    <citation type="submission" date="2016-10" db="EMBL/GenBank/DDBJ databases">
        <authorList>
            <person name="Varghese N."/>
            <person name="Submissions S."/>
        </authorList>
    </citation>
    <scope>NUCLEOTIDE SEQUENCE [LARGE SCALE GENOMIC DNA]</scope>
    <source>
        <strain evidence="2">DSM 3695</strain>
    </source>
</reference>
<evidence type="ECO:0000313" key="1">
    <source>
        <dbReference type="EMBL" id="SEW52854.1"/>
    </source>
</evidence>
<dbReference type="OrthoDB" id="1359047at2"/>